<dbReference type="AlphaFoldDB" id="A0A0J1IME0"/>
<dbReference type="Pfam" id="PF05893">
    <property type="entry name" value="LuxC"/>
    <property type="match status" value="1"/>
</dbReference>
<proteinExistence type="predicted"/>
<comment type="caution">
    <text evidence="2">The sequence shown here is derived from an EMBL/GenBank/DDBJ whole genome shotgun (WGS) entry which is preliminary data.</text>
</comment>
<dbReference type="PATRIC" id="fig|476652.3.peg.1964"/>
<evidence type="ECO:0000313" key="3">
    <source>
        <dbReference type="Proteomes" id="UP000036356"/>
    </source>
</evidence>
<dbReference type="EMBL" id="LDZY01000006">
    <property type="protein sequence ID" value="KLU65861.1"/>
    <property type="molecule type" value="Genomic_DNA"/>
</dbReference>
<dbReference type="STRING" id="476652.DEAC_c18970"/>
<gene>
    <name evidence="2" type="ORF">DEAC_c18970</name>
</gene>
<protein>
    <submittedName>
        <fullName evidence="2">Acyl-CoA reductase (LuxC)</fullName>
    </submittedName>
</protein>
<dbReference type="GO" id="GO:0003995">
    <property type="term" value="F:acyl-CoA dehydrogenase activity"/>
    <property type="evidence" value="ECO:0007669"/>
    <property type="project" value="InterPro"/>
</dbReference>
<accession>A0A0J1IME0</accession>
<keyword evidence="3" id="KW-1185">Reference proteome</keyword>
<dbReference type="InterPro" id="IPR016161">
    <property type="entry name" value="Ald_DH/histidinol_DH"/>
</dbReference>
<evidence type="ECO:0000256" key="1">
    <source>
        <dbReference type="ARBA" id="ARBA00022857"/>
    </source>
</evidence>
<dbReference type="InterPro" id="IPR008670">
    <property type="entry name" value="CoA_reduct_LuxC"/>
</dbReference>
<evidence type="ECO:0000313" key="2">
    <source>
        <dbReference type="EMBL" id="KLU65861.1"/>
    </source>
</evidence>
<keyword evidence="1" id="KW-0521">NADP</keyword>
<name>A0A0J1IME0_9FIRM</name>
<dbReference type="RefSeq" id="WP_047809790.1">
    <property type="nucleotide sequence ID" value="NZ_LDZY01000006.1"/>
</dbReference>
<dbReference type="Proteomes" id="UP000036356">
    <property type="component" value="Unassembled WGS sequence"/>
</dbReference>
<dbReference type="SUPFAM" id="SSF53720">
    <property type="entry name" value="ALDH-like"/>
    <property type="match status" value="1"/>
</dbReference>
<sequence>MNGVNCLAGTDNIVNVPARPYNGMACEFAYRLSSVLMHSKEAKEYSDIMSFAFWCRKANITKLKENYGPYENRLGRGLTFHIAPSNIPVNFSFSWMFSLLAGNSNIVRVSSKPFPQVQIICRAIEKVFAEFPTLKERNAIISYPANSDTTSVFSAMADARVIWGGDETIKLIKAMPSKPRCVDITFADRYSIAIINGEAIIEADEAIMNKLAERFYNDTYLMDQNACSSPQTVFWLQDSREARERFWGSVKSYVNRHYILEQAAAMDKYSHLCEDIIEMNTIQGTYHESNLLYRIDLVNLPNDLTCLRGKNGYFYEFAIQDYRDLIPFITEKYQTMTYFGLEKDELQNFVIANEIPGIDRIVPIGDAMDIDVIWDGYDLVGTLSRIISAK</sequence>
<reference evidence="2 3" key="1">
    <citation type="submission" date="2015-06" db="EMBL/GenBank/DDBJ databases">
        <title>Draft genome of the moderately acidophilic sulfate reducer Candidatus Desulfosporosinus acididurans strain M1.</title>
        <authorList>
            <person name="Poehlein A."/>
            <person name="Petzsch P."/>
            <person name="Johnson B.D."/>
            <person name="Schloemann M."/>
            <person name="Daniel R."/>
            <person name="Muehling M."/>
        </authorList>
    </citation>
    <scope>NUCLEOTIDE SEQUENCE [LARGE SCALE GENOMIC DNA]</scope>
    <source>
        <strain evidence="2 3">M1</strain>
    </source>
</reference>
<organism evidence="2 3">
    <name type="scientific">Desulfosporosinus acididurans</name>
    <dbReference type="NCBI Taxonomy" id="476652"/>
    <lineage>
        <taxon>Bacteria</taxon>
        <taxon>Bacillati</taxon>
        <taxon>Bacillota</taxon>
        <taxon>Clostridia</taxon>
        <taxon>Eubacteriales</taxon>
        <taxon>Desulfitobacteriaceae</taxon>
        <taxon>Desulfosporosinus</taxon>
    </lineage>
</organism>
<dbReference type="GO" id="GO:0008218">
    <property type="term" value="P:bioluminescence"/>
    <property type="evidence" value="ECO:0007669"/>
    <property type="project" value="InterPro"/>
</dbReference>